<dbReference type="PROSITE" id="PS00216">
    <property type="entry name" value="SUGAR_TRANSPORT_1"/>
    <property type="match status" value="1"/>
</dbReference>
<dbReference type="Proteomes" id="UP000184546">
    <property type="component" value="Unassembled WGS sequence"/>
</dbReference>
<dbReference type="OMA" id="RVAMSAI"/>
<feature type="transmembrane region" description="Helical" evidence="9">
    <location>
        <begin position="384"/>
        <end position="405"/>
    </location>
</feature>
<dbReference type="PANTHER" id="PTHR48022:SF45">
    <property type="entry name" value="MAJOR FACILITATOR SUPERFAMILY (MFS) PROFILE DOMAIN-CONTAINING PROTEIN-RELATED"/>
    <property type="match status" value="1"/>
</dbReference>
<feature type="transmembrane region" description="Helical" evidence="9">
    <location>
        <begin position="323"/>
        <end position="343"/>
    </location>
</feature>
<evidence type="ECO:0000313" key="12">
    <source>
        <dbReference type="Proteomes" id="UP000184546"/>
    </source>
</evidence>
<keyword evidence="3 7" id="KW-0813">Transport</keyword>
<gene>
    <name evidence="11" type="ORF">ASPACDRAFT_76410</name>
</gene>
<dbReference type="InterPro" id="IPR050360">
    <property type="entry name" value="MFS_Sugar_Transporters"/>
</dbReference>
<evidence type="ECO:0000256" key="7">
    <source>
        <dbReference type="RuleBase" id="RU003346"/>
    </source>
</evidence>
<feature type="transmembrane region" description="Helical" evidence="9">
    <location>
        <begin position="446"/>
        <end position="467"/>
    </location>
</feature>
<dbReference type="GO" id="GO:0005351">
    <property type="term" value="F:carbohydrate:proton symporter activity"/>
    <property type="evidence" value="ECO:0007669"/>
    <property type="project" value="TreeGrafter"/>
</dbReference>
<accession>A0A1L9X010</accession>
<dbReference type="SUPFAM" id="SSF103473">
    <property type="entry name" value="MFS general substrate transporter"/>
    <property type="match status" value="1"/>
</dbReference>
<dbReference type="InterPro" id="IPR020846">
    <property type="entry name" value="MFS_dom"/>
</dbReference>
<evidence type="ECO:0000256" key="9">
    <source>
        <dbReference type="SAM" id="Phobius"/>
    </source>
</evidence>
<sequence length="529" mass="58277">MAQSRVPARGLTGRTLHLAQIALIVAPAFVCFGYNQSGLGPLATLQSWVHTFPSIDTVNTVGEQKSQNSTSKGAVVASFQIGALIGAFSCMFIGDRLGRRKTVFLGSILSIIGQVLQVSAYQLVQFVIGRLILGAGVGQFSVAVPVWLAECSEAKNRGQHVILTGVFMCLGYALCNWIDFAFTFLPYSTLQWRIPLALSFIPSLMVAGSVFFLPESPRWLVSVNRVSEATASLAAYKGIDPDDEAIAAEISGVQSSLETTVKKVSLLGILFNRGEDPDRLLYRFLLCFFLQFFQQMCGGNLISVYASTIFEENLNMSANLAKILAACALTWKFLCCFIAFYCIDRLGRRTVFIISGTGMCVCMTVMAITASFPSTNQGASIASATFIFLFNLFYPIGFLGGNFLYCTEVAPIHLRTAMSAVSTANHWLWNFVVVMVTPVALDTIGYRYYVMYAIISACIPISVALFYPETMNRNLELLDHAFRDAPTPWKIVSMARRLPQGEVTEAELYQHDKHEKEQSEGSFEQKEHV</sequence>
<evidence type="ECO:0000256" key="6">
    <source>
        <dbReference type="ARBA" id="ARBA00023136"/>
    </source>
</evidence>
<dbReference type="InterPro" id="IPR036259">
    <property type="entry name" value="MFS_trans_sf"/>
</dbReference>
<dbReference type="OrthoDB" id="6612291at2759"/>
<evidence type="ECO:0000256" key="4">
    <source>
        <dbReference type="ARBA" id="ARBA00022692"/>
    </source>
</evidence>
<comment type="similarity">
    <text evidence="2 7">Belongs to the major facilitator superfamily. Sugar transporter (TC 2.A.1.1) family.</text>
</comment>
<keyword evidence="5 9" id="KW-1133">Transmembrane helix</keyword>
<keyword evidence="4 9" id="KW-0812">Transmembrane</keyword>
<dbReference type="PANTHER" id="PTHR48022">
    <property type="entry name" value="PLASTIDIC GLUCOSE TRANSPORTER 4"/>
    <property type="match status" value="1"/>
</dbReference>
<dbReference type="FunFam" id="1.20.1250.20:FF:000090">
    <property type="entry name" value="MFS sugar transporter, putative"/>
    <property type="match status" value="1"/>
</dbReference>
<dbReference type="PROSITE" id="PS50850">
    <property type="entry name" value="MFS"/>
    <property type="match status" value="1"/>
</dbReference>
<name>A0A1L9X010_ASPA1</name>
<feature type="transmembrane region" description="Helical" evidence="9">
    <location>
        <begin position="161"/>
        <end position="182"/>
    </location>
</feature>
<dbReference type="PRINTS" id="PR00171">
    <property type="entry name" value="SUGRTRNSPORT"/>
</dbReference>
<dbReference type="EMBL" id="KV878973">
    <property type="protein sequence ID" value="OJK01855.1"/>
    <property type="molecule type" value="Genomic_DNA"/>
</dbReference>
<dbReference type="InterPro" id="IPR005829">
    <property type="entry name" value="Sugar_transporter_CS"/>
</dbReference>
<dbReference type="RefSeq" id="XP_020058194.1">
    <property type="nucleotide sequence ID" value="XM_020204702.1"/>
</dbReference>
<dbReference type="Gene3D" id="1.20.1250.20">
    <property type="entry name" value="MFS general substrate transporter like domains"/>
    <property type="match status" value="1"/>
</dbReference>
<evidence type="ECO:0000313" key="11">
    <source>
        <dbReference type="EMBL" id="OJK01855.1"/>
    </source>
</evidence>
<feature type="transmembrane region" description="Helical" evidence="9">
    <location>
        <begin position="74"/>
        <end position="94"/>
    </location>
</feature>
<feature type="transmembrane region" description="Helical" evidence="9">
    <location>
        <begin position="103"/>
        <end position="121"/>
    </location>
</feature>
<comment type="subcellular location">
    <subcellularLocation>
        <location evidence="1">Membrane</location>
        <topology evidence="1">Multi-pass membrane protein</topology>
    </subcellularLocation>
</comment>
<dbReference type="Pfam" id="PF00083">
    <property type="entry name" value="Sugar_tr"/>
    <property type="match status" value="1"/>
</dbReference>
<keyword evidence="6 9" id="KW-0472">Membrane</keyword>
<feature type="transmembrane region" description="Helical" evidence="9">
    <location>
        <begin position="127"/>
        <end position="149"/>
    </location>
</feature>
<evidence type="ECO:0000256" key="3">
    <source>
        <dbReference type="ARBA" id="ARBA00022448"/>
    </source>
</evidence>
<evidence type="ECO:0000256" key="1">
    <source>
        <dbReference type="ARBA" id="ARBA00004141"/>
    </source>
</evidence>
<reference evidence="12" key="1">
    <citation type="journal article" date="2017" name="Genome Biol.">
        <title>Comparative genomics reveals high biological diversity and specific adaptations in the industrially and medically important fungal genus Aspergillus.</title>
        <authorList>
            <person name="de Vries R.P."/>
            <person name="Riley R."/>
            <person name="Wiebenga A."/>
            <person name="Aguilar-Osorio G."/>
            <person name="Amillis S."/>
            <person name="Uchima C.A."/>
            <person name="Anderluh G."/>
            <person name="Asadollahi M."/>
            <person name="Askin M."/>
            <person name="Barry K."/>
            <person name="Battaglia E."/>
            <person name="Bayram O."/>
            <person name="Benocci T."/>
            <person name="Braus-Stromeyer S.A."/>
            <person name="Caldana C."/>
            <person name="Canovas D."/>
            <person name="Cerqueira G.C."/>
            <person name="Chen F."/>
            <person name="Chen W."/>
            <person name="Choi C."/>
            <person name="Clum A."/>
            <person name="Dos Santos R.A."/>
            <person name="Damasio A.R."/>
            <person name="Diallinas G."/>
            <person name="Emri T."/>
            <person name="Fekete E."/>
            <person name="Flipphi M."/>
            <person name="Freyberg S."/>
            <person name="Gallo A."/>
            <person name="Gournas C."/>
            <person name="Habgood R."/>
            <person name="Hainaut M."/>
            <person name="Harispe M.L."/>
            <person name="Henrissat B."/>
            <person name="Hilden K.S."/>
            <person name="Hope R."/>
            <person name="Hossain A."/>
            <person name="Karabika E."/>
            <person name="Karaffa L."/>
            <person name="Karanyi Z."/>
            <person name="Krasevec N."/>
            <person name="Kuo A."/>
            <person name="Kusch H."/>
            <person name="LaButti K."/>
            <person name="Lagendijk E.L."/>
            <person name="Lapidus A."/>
            <person name="Levasseur A."/>
            <person name="Lindquist E."/>
            <person name="Lipzen A."/>
            <person name="Logrieco A.F."/>
            <person name="MacCabe A."/>
            <person name="Maekelae M.R."/>
            <person name="Malavazi I."/>
            <person name="Melin P."/>
            <person name="Meyer V."/>
            <person name="Mielnichuk N."/>
            <person name="Miskei M."/>
            <person name="Molnar A.P."/>
            <person name="Mule G."/>
            <person name="Ngan C.Y."/>
            <person name="Orejas M."/>
            <person name="Orosz E."/>
            <person name="Ouedraogo J.P."/>
            <person name="Overkamp K.M."/>
            <person name="Park H.-S."/>
            <person name="Perrone G."/>
            <person name="Piumi F."/>
            <person name="Punt P.J."/>
            <person name="Ram A.F."/>
            <person name="Ramon A."/>
            <person name="Rauscher S."/>
            <person name="Record E."/>
            <person name="Riano-Pachon D.M."/>
            <person name="Robert V."/>
            <person name="Roehrig J."/>
            <person name="Ruller R."/>
            <person name="Salamov A."/>
            <person name="Salih N.S."/>
            <person name="Samson R.A."/>
            <person name="Sandor E."/>
            <person name="Sanguinetti M."/>
            <person name="Schuetze T."/>
            <person name="Sepcic K."/>
            <person name="Shelest E."/>
            <person name="Sherlock G."/>
            <person name="Sophianopoulou V."/>
            <person name="Squina F.M."/>
            <person name="Sun H."/>
            <person name="Susca A."/>
            <person name="Todd R.B."/>
            <person name="Tsang A."/>
            <person name="Unkles S.E."/>
            <person name="van de Wiele N."/>
            <person name="van Rossen-Uffink D."/>
            <person name="Oliveira J.V."/>
            <person name="Vesth T.C."/>
            <person name="Visser J."/>
            <person name="Yu J.-H."/>
            <person name="Zhou M."/>
            <person name="Andersen M.R."/>
            <person name="Archer D.B."/>
            <person name="Baker S.E."/>
            <person name="Benoit I."/>
            <person name="Brakhage A.A."/>
            <person name="Braus G.H."/>
            <person name="Fischer R."/>
            <person name="Frisvad J.C."/>
            <person name="Goldman G.H."/>
            <person name="Houbraken J."/>
            <person name="Oakley B."/>
            <person name="Pocsi I."/>
            <person name="Scazzocchio C."/>
            <person name="Seiboth B."/>
            <person name="vanKuyk P.A."/>
            <person name="Wortman J."/>
            <person name="Dyer P.S."/>
            <person name="Grigoriev I.V."/>
        </authorList>
    </citation>
    <scope>NUCLEOTIDE SEQUENCE [LARGE SCALE GENOMIC DNA]</scope>
    <source>
        <strain evidence="12">ATCC 16872 / CBS 172.66 / WB 5094</strain>
    </source>
</reference>
<dbReference type="InterPro" id="IPR003663">
    <property type="entry name" value="Sugar/inositol_transpt"/>
</dbReference>
<dbReference type="NCBIfam" id="TIGR00879">
    <property type="entry name" value="SP"/>
    <property type="match status" value="1"/>
</dbReference>
<feature type="region of interest" description="Disordered" evidence="8">
    <location>
        <begin position="509"/>
        <end position="529"/>
    </location>
</feature>
<protein>
    <recommendedName>
        <fullName evidence="10">Major facilitator superfamily (MFS) profile domain-containing protein</fullName>
    </recommendedName>
</protein>
<feature type="domain" description="Major facilitator superfamily (MFS) profile" evidence="10">
    <location>
        <begin position="21"/>
        <end position="471"/>
    </location>
</feature>
<dbReference type="GO" id="GO:0016020">
    <property type="term" value="C:membrane"/>
    <property type="evidence" value="ECO:0007669"/>
    <property type="project" value="UniProtKB-SubCell"/>
</dbReference>
<dbReference type="VEuPathDB" id="FungiDB:ASPACDRAFT_76410"/>
<dbReference type="AlphaFoldDB" id="A0A1L9X010"/>
<feature type="transmembrane region" description="Helical" evidence="9">
    <location>
        <begin position="350"/>
        <end position="372"/>
    </location>
</feature>
<proteinExistence type="inferred from homology"/>
<feature type="transmembrane region" description="Helical" evidence="9">
    <location>
        <begin position="280"/>
        <end position="303"/>
    </location>
</feature>
<evidence type="ECO:0000256" key="2">
    <source>
        <dbReference type="ARBA" id="ARBA00010992"/>
    </source>
</evidence>
<feature type="transmembrane region" description="Helical" evidence="9">
    <location>
        <begin position="194"/>
        <end position="213"/>
    </location>
</feature>
<dbReference type="GeneID" id="30978516"/>
<evidence type="ECO:0000256" key="5">
    <source>
        <dbReference type="ARBA" id="ARBA00022989"/>
    </source>
</evidence>
<keyword evidence="12" id="KW-1185">Reference proteome</keyword>
<feature type="transmembrane region" description="Helical" evidence="9">
    <location>
        <begin position="417"/>
        <end position="440"/>
    </location>
</feature>
<feature type="transmembrane region" description="Helical" evidence="9">
    <location>
        <begin position="15"/>
        <end position="35"/>
    </location>
</feature>
<organism evidence="11 12">
    <name type="scientific">Aspergillus aculeatus (strain ATCC 16872 / CBS 172.66 / WB 5094)</name>
    <dbReference type="NCBI Taxonomy" id="690307"/>
    <lineage>
        <taxon>Eukaryota</taxon>
        <taxon>Fungi</taxon>
        <taxon>Dikarya</taxon>
        <taxon>Ascomycota</taxon>
        <taxon>Pezizomycotina</taxon>
        <taxon>Eurotiomycetes</taxon>
        <taxon>Eurotiomycetidae</taxon>
        <taxon>Eurotiales</taxon>
        <taxon>Aspergillaceae</taxon>
        <taxon>Aspergillus</taxon>
        <taxon>Aspergillus subgen. Circumdati</taxon>
    </lineage>
</organism>
<evidence type="ECO:0000259" key="10">
    <source>
        <dbReference type="PROSITE" id="PS50850"/>
    </source>
</evidence>
<evidence type="ECO:0000256" key="8">
    <source>
        <dbReference type="SAM" id="MobiDB-lite"/>
    </source>
</evidence>
<feature type="non-terminal residue" evidence="11">
    <location>
        <position position="1"/>
    </location>
</feature>
<dbReference type="InterPro" id="IPR005828">
    <property type="entry name" value="MFS_sugar_transport-like"/>
</dbReference>